<keyword evidence="1" id="KW-0812">Transmembrane</keyword>
<feature type="transmembrane region" description="Helical" evidence="1">
    <location>
        <begin position="133"/>
        <end position="152"/>
    </location>
</feature>
<feature type="transmembrane region" description="Helical" evidence="1">
    <location>
        <begin position="26"/>
        <end position="46"/>
    </location>
</feature>
<feature type="domain" description="DUF6545" evidence="2">
    <location>
        <begin position="240"/>
        <end position="324"/>
    </location>
</feature>
<reference evidence="3 4" key="1">
    <citation type="submission" date="2019-07" db="EMBL/GenBank/DDBJ databases">
        <title>Microlunatus dokdonensis sp. nov. isolated from the rhizospheric soil of the wild plant Elymus tsukushiensis.</title>
        <authorList>
            <person name="Ghim S.-Y."/>
            <person name="Hwang Y.-J."/>
            <person name="Son J.-S."/>
            <person name="Shin J.-H."/>
        </authorList>
    </citation>
    <scope>NUCLEOTIDE SEQUENCE [LARGE SCALE GENOMIC DNA]</scope>
    <source>
        <strain evidence="3 4">KUDC0627</strain>
    </source>
</reference>
<accession>A0A516PW01</accession>
<keyword evidence="1" id="KW-1133">Transmembrane helix</keyword>
<feature type="transmembrane region" description="Helical" evidence="1">
    <location>
        <begin position="173"/>
        <end position="196"/>
    </location>
</feature>
<evidence type="ECO:0000313" key="3">
    <source>
        <dbReference type="EMBL" id="QDP95355.1"/>
    </source>
</evidence>
<organism evidence="3 4">
    <name type="scientific">Microlunatus elymi</name>
    <dbReference type="NCBI Taxonomy" id="2596828"/>
    <lineage>
        <taxon>Bacteria</taxon>
        <taxon>Bacillati</taxon>
        <taxon>Actinomycetota</taxon>
        <taxon>Actinomycetes</taxon>
        <taxon>Propionibacteriales</taxon>
        <taxon>Propionibacteriaceae</taxon>
        <taxon>Microlunatus</taxon>
    </lineage>
</organism>
<dbReference type="Pfam" id="PF20182">
    <property type="entry name" value="DUF6545"/>
    <property type="match status" value="1"/>
</dbReference>
<evidence type="ECO:0000259" key="2">
    <source>
        <dbReference type="Pfam" id="PF20182"/>
    </source>
</evidence>
<feature type="transmembrane region" description="Helical" evidence="1">
    <location>
        <begin position="216"/>
        <end position="235"/>
    </location>
</feature>
<dbReference type="Proteomes" id="UP000319263">
    <property type="component" value="Chromosome"/>
</dbReference>
<dbReference type="KEGG" id="mik:FOE78_05000"/>
<keyword evidence="1" id="KW-0472">Membrane</keyword>
<dbReference type="InterPro" id="IPR046675">
    <property type="entry name" value="DUF6545"/>
</dbReference>
<gene>
    <name evidence="3" type="ORF">FOE78_05000</name>
</gene>
<evidence type="ECO:0000313" key="4">
    <source>
        <dbReference type="Proteomes" id="UP000319263"/>
    </source>
</evidence>
<dbReference type="AlphaFoldDB" id="A0A516PW01"/>
<feature type="transmembrane region" description="Helical" evidence="1">
    <location>
        <begin position="58"/>
        <end position="81"/>
    </location>
</feature>
<evidence type="ECO:0000256" key="1">
    <source>
        <dbReference type="SAM" id="Phobius"/>
    </source>
</evidence>
<dbReference type="RefSeq" id="WP_143985328.1">
    <property type="nucleotide sequence ID" value="NZ_CP041692.1"/>
</dbReference>
<dbReference type="OrthoDB" id="4772902at2"/>
<dbReference type="EMBL" id="CP041692">
    <property type="protein sequence ID" value="QDP95355.1"/>
    <property type="molecule type" value="Genomic_DNA"/>
</dbReference>
<proteinExistence type="predicted"/>
<name>A0A516PW01_9ACTN</name>
<keyword evidence="4" id="KW-1185">Reference proteome</keyword>
<sequence length="355" mass="38635">MLVGAAVVTWAAALYRAWLSWSQPRTLWRTSFTAVMVAVAIALTIYCARRPLDQTLLSYNVAGLMSRLAITIGIGFLLVYLHALRSPTVPKSAVALYSATTGAVAAVLIGSWAAAPFHDRELEDLLAARSNATTVYCVAYWSFLGLALGLTARTCLRRRRSANEPDLARETSLILSASASIVALLILALWSSSLVVNLSGERGAAINRLGDRLLPLPLVLVSLGVICLLVVPYVTSLITTWRRRRTLHPLWLALVARYPDVHLQMAPRGGPLTRLQVQVERMIIETLDALRIAPVDEPADGVSRLESVAASIEAGSDRTDLRAADLLECFESRDSDLDQLAKLATVYKELHRASA</sequence>
<protein>
    <recommendedName>
        <fullName evidence="2">DUF6545 domain-containing protein</fullName>
    </recommendedName>
</protein>
<feature type="transmembrane region" description="Helical" evidence="1">
    <location>
        <begin position="93"/>
        <end position="113"/>
    </location>
</feature>